<keyword evidence="1" id="KW-0614">Plasmid</keyword>
<evidence type="ECO:0000313" key="1">
    <source>
        <dbReference type="EMBL" id="BDD00567.1"/>
    </source>
</evidence>
<keyword evidence="2" id="KW-1185">Reference proteome</keyword>
<dbReference type="Pfam" id="PF04402">
    <property type="entry name" value="SIMPL"/>
    <property type="match status" value="1"/>
</dbReference>
<accession>A0ABM7VHX1</accession>
<evidence type="ECO:0008006" key="3">
    <source>
        <dbReference type="Google" id="ProtNLM"/>
    </source>
</evidence>
<organism evidence="1 2">
    <name type="scientific">Persicobacter psychrovividus</name>
    <dbReference type="NCBI Taxonomy" id="387638"/>
    <lineage>
        <taxon>Bacteria</taxon>
        <taxon>Pseudomonadati</taxon>
        <taxon>Bacteroidota</taxon>
        <taxon>Cytophagia</taxon>
        <taxon>Cytophagales</taxon>
        <taxon>Persicobacteraceae</taxon>
        <taxon>Persicobacter</taxon>
    </lineage>
</organism>
<dbReference type="Proteomes" id="UP001354989">
    <property type="component" value="Plasmid pPP1"/>
</dbReference>
<name>A0ABM7VHX1_9BACT</name>
<sequence length="212" mass="23757">MNRIFLTLAVIFTCQLANGQSKNFIDQPYLETTAKVDSLVKPDIIYLDILLDEKDSKNRTSVEVLENSMAAKLSDLGIDLETQLTLSDLASNFKKHFLKQKDVLKSKAYKLKVFDAQTAGKVIVELENIGISNVSLDKTEFSKIEALKLALKSKAVRKAKLQAEYLVAPLNQKIGGALFITDKYDLDYQRTLNEVVVGGIVQRVDPKKHRNP</sequence>
<dbReference type="InterPro" id="IPR007497">
    <property type="entry name" value="SIMPL/DUF541"/>
</dbReference>
<reference evidence="1 2" key="1">
    <citation type="submission" date="2021-12" db="EMBL/GenBank/DDBJ databases">
        <title>Genome sequencing of bacteria with rrn-lacking chromosome and rrn-plasmid.</title>
        <authorList>
            <person name="Anda M."/>
            <person name="Iwasaki W."/>
        </authorList>
    </citation>
    <scope>NUCLEOTIDE SEQUENCE [LARGE SCALE GENOMIC DNA]</scope>
    <source>
        <strain evidence="1 2">NBRC 101262</strain>
        <plasmid evidence="1 2">pPP1</plasmid>
    </source>
</reference>
<evidence type="ECO:0000313" key="2">
    <source>
        <dbReference type="Proteomes" id="UP001354989"/>
    </source>
</evidence>
<gene>
    <name evidence="1" type="ORF">PEPS_28470</name>
</gene>
<geneLocation type="plasmid" evidence="1 2">
    <name>pPP1</name>
</geneLocation>
<protein>
    <recommendedName>
        <fullName evidence="3">SIMPL domain-containing protein</fullName>
    </recommendedName>
</protein>
<proteinExistence type="predicted"/>
<dbReference type="RefSeq" id="WP_338398406.1">
    <property type="nucleotide sequence ID" value="NZ_AP025293.1"/>
</dbReference>
<dbReference type="EMBL" id="AP025293">
    <property type="protein sequence ID" value="BDD00567.1"/>
    <property type="molecule type" value="Genomic_DNA"/>
</dbReference>